<gene>
    <name evidence="5" type="ORF">B0I22_0098</name>
</gene>
<dbReference type="OrthoDB" id="951108at2"/>
<keyword evidence="6" id="KW-1185">Reference proteome</keyword>
<dbReference type="InterPro" id="IPR013320">
    <property type="entry name" value="ConA-like_dom_sf"/>
</dbReference>
<name>A0A4V3H2Q9_9FLAO</name>
<evidence type="ECO:0000313" key="5">
    <source>
        <dbReference type="EMBL" id="TDX86001.1"/>
    </source>
</evidence>
<evidence type="ECO:0000259" key="3">
    <source>
        <dbReference type="Pfam" id="PF00629"/>
    </source>
</evidence>
<dbReference type="Pfam" id="PF18962">
    <property type="entry name" value="Por_Secre_tail"/>
    <property type="match status" value="1"/>
</dbReference>
<protein>
    <submittedName>
        <fullName evidence="5">Putative secreted protein (Por secretion system target)</fullName>
    </submittedName>
</protein>
<accession>A0A4V3H2Q9</accession>
<dbReference type="Pfam" id="PF00629">
    <property type="entry name" value="MAM"/>
    <property type="match status" value="1"/>
</dbReference>
<evidence type="ECO:0000313" key="6">
    <source>
        <dbReference type="Proteomes" id="UP000295313"/>
    </source>
</evidence>
<dbReference type="InterPro" id="IPR026444">
    <property type="entry name" value="Secre_tail"/>
</dbReference>
<feature type="chain" id="PRO_5020674955" evidence="2">
    <location>
        <begin position="20"/>
        <end position="520"/>
    </location>
</feature>
<keyword evidence="1 2" id="KW-0732">Signal</keyword>
<dbReference type="SUPFAM" id="SSF49899">
    <property type="entry name" value="Concanavalin A-like lectins/glucanases"/>
    <property type="match status" value="1"/>
</dbReference>
<dbReference type="SUPFAM" id="SSF49265">
    <property type="entry name" value="Fibronectin type III"/>
    <property type="match status" value="1"/>
</dbReference>
<dbReference type="InterPro" id="IPR000998">
    <property type="entry name" value="MAM_dom"/>
</dbReference>
<evidence type="ECO:0000256" key="2">
    <source>
        <dbReference type="SAM" id="SignalP"/>
    </source>
</evidence>
<dbReference type="InterPro" id="IPR036116">
    <property type="entry name" value="FN3_sf"/>
</dbReference>
<dbReference type="Gene3D" id="2.60.40.10">
    <property type="entry name" value="Immunoglobulins"/>
    <property type="match status" value="1"/>
</dbReference>
<dbReference type="RefSeq" id="WP_133942651.1">
    <property type="nucleotide sequence ID" value="NZ_SOEO01000001.1"/>
</dbReference>
<feature type="domain" description="MAM" evidence="3">
    <location>
        <begin position="296"/>
        <end position="436"/>
    </location>
</feature>
<dbReference type="InterPro" id="IPR013783">
    <property type="entry name" value="Ig-like_fold"/>
</dbReference>
<dbReference type="GO" id="GO:0016020">
    <property type="term" value="C:membrane"/>
    <property type="evidence" value="ECO:0007669"/>
    <property type="project" value="InterPro"/>
</dbReference>
<dbReference type="AlphaFoldDB" id="A0A4V3H2Q9"/>
<dbReference type="GO" id="GO:0005975">
    <property type="term" value="P:carbohydrate metabolic process"/>
    <property type="evidence" value="ECO:0007669"/>
    <property type="project" value="UniProtKB-ARBA"/>
</dbReference>
<sequence>MKKFLLSCALALVGIGANAQFTANYNFSDLAAPGVTWFGAGGPSTLACSAPQSFFNRFNTTYGQTGGPVLDFSEWAGGQTNNGNKIDASIKFRKAAGFVGTMNLVYAEYQPLTDNWSITPFAQVAVANAAITTCQTLTGTIPAGTLDPAKIYAIGGYFQRTGATTEVDFMFDDLVVTQETTVAPGCTTISSPLQNAVVNTGSQTITWNTAAGATGYKLTVGTTSGGSDVYNSTVTTTSQAVALPGVGTTYYAKVIPTNASGDALGCTEISFKTCDGSSTVVTTTFEEKFNLSSLPSCWSNQATSGAAVWTFVASNGNATITPKSTPYMAEFRTTSAGNKARLITAPLDITAIPYPALKFNYANVNWAGDIDELRVYYKTSAAGAWTQLGTNYTTENTTWKEITLALPNKSATYYIAFEGTSNWARGINLDDISIYNDATMAVSDINKVNISVYPNPFTDVLNISDVKGVKSVSVNDISGREVKSLAPSAELNLSSLKAGLYIVNLKMEDGSVKTFKAIKK</sequence>
<evidence type="ECO:0000259" key="4">
    <source>
        <dbReference type="Pfam" id="PF18962"/>
    </source>
</evidence>
<proteinExistence type="predicted"/>
<organism evidence="5 6">
    <name type="scientific">Epilithonimonas xixisoli</name>
    <dbReference type="NCBI Taxonomy" id="1476462"/>
    <lineage>
        <taxon>Bacteria</taxon>
        <taxon>Pseudomonadati</taxon>
        <taxon>Bacteroidota</taxon>
        <taxon>Flavobacteriia</taxon>
        <taxon>Flavobacteriales</taxon>
        <taxon>Weeksellaceae</taxon>
        <taxon>Chryseobacterium group</taxon>
        <taxon>Epilithonimonas</taxon>
    </lineage>
</organism>
<dbReference type="Gene3D" id="2.60.120.200">
    <property type="match status" value="1"/>
</dbReference>
<feature type="domain" description="Secretion system C-terminal sorting" evidence="4">
    <location>
        <begin position="452"/>
        <end position="512"/>
    </location>
</feature>
<reference evidence="5 6" key="1">
    <citation type="submission" date="2019-03" db="EMBL/GenBank/DDBJ databases">
        <title>Genomic Encyclopedia of Type Strains, Phase III (KMG-III): the genomes of soil and plant-associated and newly described type strains.</title>
        <authorList>
            <person name="Whitman W."/>
        </authorList>
    </citation>
    <scope>NUCLEOTIDE SEQUENCE [LARGE SCALE GENOMIC DNA]</scope>
    <source>
        <strain evidence="5 6">CGMCC 1.12802</strain>
    </source>
</reference>
<dbReference type="NCBIfam" id="TIGR04183">
    <property type="entry name" value="Por_Secre_tail"/>
    <property type="match status" value="1"/>
</dbReference>
<comment type="caution">
    <text evidence="5">The sequence shown here is derived from an EMBL/GenBank/DDBJ whole genome shotgun (WGS) entry which is preliminary data.</text>
</comment>
<dbReference type="Proteomes" id="UP000295313">
    <property type="component" value="Unassembled WGS sequence"/>
</dbReference>
<dbReference type="EMBL" id="SOEO01000001">
    <property type="protein sequence ID" value="TDX86001.1"/>
    <property type="molecule type" value="Genomic_DNA"/>
</dbReference>
<dbReference type="GO" id="GO:0004553">
    <property type="term" value="F:hydrolase activity, hydrolyzing O-glycosyl compounds"/>
    <property type="evidence" value="ECO:0007669"/>
    <property type="project" value="UniProtKB-ARBA"/>
</dbReference>
<evidence type="ECO:0000256" key="1">
    <source>
        <dbReference type="ARBA" id="ARBA00022729"/>
    </source>
</evidence>
<feature type="signal peptide" evidence="2">
    <location>
        <begin position="1"/>
        <end position="19"/>
    </location>
</feature>